<dbReference type="Gene3D" id="2.120.10.30">
    <property type="entry name" value="TolB, C-terminal domain"/>
    <property type="match status" value="1"/>
</dbReference>
<evidence type="ECO:0000259" key="1">
    <source>
        <dbReference type="Pfam" id="PF07995"/>
    </source>
</evidence>
<keyword evidence="2" id="KW-0560">Oxidoreductase</keyword>
<organism evidence="2 3">
    <name type="scientific">Glaciecola siphonariae</name>
    <dbReference type="NCBI Taxonomy" id="521012"/>
    <lineage>
        <taxon>Bacteria</taxon>
        <taxon>Pseudomonadati</taxon>
        <taxon>Pseudomonadota</taxon>
        <taxon>Gammaproteobacteria</taxon>
        <taxon>Alteromonadales</taxon>
        <taxon>Alteromonadaceae</taxon>
        <taxon>Glaciecola</taxon>
    </lineage>
</organism>
<feature type="domain" description="Glucose/Sorbosone dehydrogenase" evidence="1">
    <location>
        <begin position="7"/>
        <end position="380"/>
    </location>
</feature>
<gene>
    <name evidence="2" type="ORF">ACFO4O_15800</name>
</gene>
<evidence type="ECO:0000313" key="2">
    <source>
        <dbReference type="EMBL" id="MFC4701619.1"/>
    </source>
</evidence>
<evidence type="ECO:0000313" key="3">
    <source>
        <dbReference type="Proteomes" id="UP001595897"/>
    </source>
</evidence>
<accession>A0ABV9LZP8</accession>
<reference evidence="3" key="1">
    <citation type="journal article" date="2019" name="Int. J. Syst. Evol. Microbiol.">
        <title>The Global Catalogue of Microorganisms (GCM) 10K type strain sequencing project: providing services to taxonomists for standard genome sequencing and annotation.</title>
        <authorList>
            <consortium name="The Broad Institute Genomics Platform"/>
            <consortium name="The Broad Institute Genome Sequencing Center for Infectious Disease"/>
            <person name="Wu L."/>
            <person name="Ma J."/>
        </authorList>
    </citation>
    <scope>NUCLEOTIDE SEQUENCE [LARGE SCALE GENOMIC DNA]</scope>
    <source>
        <strain evidence="3">KACC 12507</strain>
    </source>
</reference>
<name>A0ABV9LZP8_9ALTE</name>
<dbReference type="EC" id="1.1.5.-" evidence="2"/>
<dbReference type="InterPro" id="IPR012938">
    <property type="entry name" value="Glc/Sorbosone_DH"/>
</dbReference>
<comment type="caution">
    <text evidence="2">The sequence shown here is derived from an EMBL/GenBank/DDBJ whole genome shotgun (WGS) entry which is preliminary data.</text>
</comment>
<dbReference type="InterPro" id="IPR011042">
    <property type="entry name" value="6-blade_b-propeller_TolB-like"/>
</dbReference>
<dbReference type="EMBL" id="JBHSGU010000019">
    <property type="protein sequence ID" value="MFC4701619.1"/>
    <property type="molecule type" value="Genomic_DNA"/>
</dbReference>
<keyword evidence="3" id="KW-1185">Reference proteome</keyword>
<dbReference type="InterPro" id="IPR011041">
    <property type="entry name" value="Quinoprot_gluc/sorb_DH_b-prop"/>
</dbReference>
<dbReference type="RefSeq" id="WP_382410458.1">
    <property type="nucleotide sequence ID" value="NZ_JBHSGU010000019.1"/>
</dbReference>
<proteinExistence type="predicted"/>
<dbReference type="GO" id="GO:0016491">
    <property type="term" value="F:oxidoreductase activity"/>
    <property type="evidence" value="ECO:0007669"/>
    <property type="project" value="UniProtKB-KW"/>
</dbReference>
<protein>
    <submittedName>
        <fullName evidence="2">PQQ-dependent sugar dehydrogenase</fullName>
        <ecNumber evidence="2">1.1.5.-</ecNumber>
    </submittedName>
</protein>
<dbReference type="SUPFAM" id="SSF50952">
    <property type="entry name" value="Soluble quinoprotein glucose dehydrogenase"/>
    <property type="match status" value="1"/>
</dbReference>
<dbReference type="Pfam" id="PF07995">
    <property type="entry name" value="GSDH"/>
    <property type="match status" value="1"/>
</dbReference>
<dbReference type="PANTHER" id="PTHR19328">
    <property type="entry name" value="HEDGEHOG-INTERACTING PROTEIN"/>
    <property type="match status" value="1"/>
</dbReference>
<dbReference type="PANTHER" id="PTHR19328:SF75">
    <property type="entry name" value="ALDOSE SUGAR DEHYDROGENASE YLII"/>
    <property type="match status" value="1"/>
</dbReference>
<dbReference type="Proteomes" id="UP001595897">
    <property type="component" value="Unassembled WGS sequence"/>
</dbReference>
<sequence length="387" mass="42124">MLEGLPQSWAVAHAPDSKLWISHREGDISIVDVSEKAIENINTASPADALLLKATRLSFTPNDLLTGGQGGLLDIAFHPDYSTNGWVYLSYSAGTDNANALKIVRFKLSNETTEPASHEQTPADHLPVGQVPEKKVSVGQVETVFEVANKKDTPVHYGARMAFTSNNELLVTTGDGFDYREQAQVINNQLGKVLRMSDQGHALSSNPFYEQGGSAAYVYSLGHRNPQGLLVSKGSEPNSDIIVSHEHGPAGGDEINIIESGANYGWPVITQGKDYIGATISPFTEYPNMRQPALNWTPSIAPSGMIFYRGNKLAELSEYLLLTSLKFKQIYAVNFNGQTLNNAKGDLVLLAQANSRLRDIETDAQGNIWVLSDGEAASLMMLKRLPH</sequence>